<dbReference type="InterPro" id="IPR034732">
    <property type="entry name" value="EPHD"/>
</dbReference>
<dbReference type="InterPro" id="IPR051188">
    <property type="entry name" value="PHD-type_Zinc_Finger"/>
</dbReference>
<evidence type="ECO:0000313" key="9">
    <source>
        <dbReference type="EnsemblMetazoa" id="KAF7490797.1"/>
    </source>
</evidence>
<feature type="domain" description="RING-type" evidence="6">
    <location>
        <begin position="262"/>
        <end position="310"/>
    </location>
</feature>
<dbReference type="PANTHER" id="PTHR12420:SF45">
    <property type="entry name" value="TRANSCRIPTIONAL REGULATOR ATRX HOMOLOG"/>
    <property type="match status" value="1"/>
</dbReference>
<reference evidence="9" key="3">
    <citation type="submission" date="2022-06" db="UniProtKB">
        <authorList>
            <consortium name="EnsemblMetazoa"/>
        </authorList>
    </citation>
    <scope>IDENTIFICATION</scope>
</reference>
<dbReference type="GO" id="GO:0005634">
    <property type="term" value="C:nucleus"/>
    <property type="evidence" value="ECO:0007669"/>
    <property type="project" value="TreeGrafter"/>
</dbReference>
<dbReference type="PANTHER" id="PTHR12420">
    <property type="entry name" value="PHD FINGER PROTEIN"/>
    <property type="match status" value="1"/>
</dbReference>
<keyword evidence="3" id="KW-0862">Zinc</keyword>
<dbReference type="PROSITE" id="PS51805">
    <property type="entry name" value="EPHD"/>
    <property type="match status" value="1"/>
</dbReference>
<evidence type="ECO:0000313" key="10">
    <source>
        <dbReference type="Proteomes" id="UP000070412"/>
    </source>
</evidence>
<feature type="compositionally biased region" description="Basic and acidic residues" evidence="5">
    <location>
        <begin position="13"/>
        <end position="31"/>
    </location>
</feature>
<evidence type="ECO:0000256" key="3">
    <source>
        <dbReference type="ARBA" id="ARBA00022833"/>
    </source>
</evidence>
<dbReference type="SUPFAM" id="SSF57903">
    <property type="entry name" value="FYVE/PHD zinc finger"/>
    <property type="match status" value="1"/>
</dbReference>
<dbReference type="OrthoDB" id="512616at2759"/>
<reference evidence="10" key="1">
    <citation type="journal article" date="2020" name="PLoS Negl. Trop. Dis.">
        <title>High-quality nuclear genome for Sarcoptes scabiei-A critical resource for a neglected parasite.</title>
        <authorList>
            <person name="Korhonen P.K."/>
            <person name="Gasser R.B."/>
            <person name="Ma G."/>
            <person name="Wang T."/>
            <person name="Stroehlein A.J."/>
            <person name="Young N.D."/>
            <person name="Ang C.S."/>
            <person name="Fernando D.D."/>
            <person name="Lu H.C."/>
            <person name="Taylor S."/>
            <person name="Reynolds S.L."/>
            <person name="Mofiz E."/>
            <person name="Najaraj S.H."/>
            <person name="Gowda H."/>
            <person name="Madugundu A."/>
            <person name="Renuse S."/>
            <person name="Holt D."/>
            <person name="Pandey A."/>
            <person name="Papenfuss A.T."/>
            <person name="Fischer K."/>
        </authorList>
    </citation>
    <scope>NUCLEOTIDE SEQUENCE [LARGE SCALE GENOMIC DNA]</scope>
</reference>
<accession>A0A834VAY1</accession>
<evidence type="ECO:0000259" key="6">
    <source>
        <dbReference type="PROSITE" id="PS50089"/>
    </source>
</evidence>
<evidence type="ECO:0000256" key="5">
    <source>
        <dbReference type="SAM" id="MobiDB-lite"/>
    </source>
</evidence>
<evidence type="ECO:0000256" key="4">
    <source>
        <dbReference type="PROSITE-ProRule" id="PRU00175"/>
    </source>
</evidence>
<dbReference type="InterPro" id="IPR001841">
    <property type="entry name" value="Znf_RING"/>
</dbReference>
<feature type="domain" description="PHD-type" evidence="7">
    <location>
        <begin position="130"/>
        <end position="248"/>
    </location>
</feature>
<sequence length="402" mass="46417">MKTRSKSSLSLRSENKSSRKHLKTNESDHTESSPMKNLRRSLRSNRMMICRKQNPYGTRRSTRYRRVMIIDDEDDDEERNDFEIESETSTIIDERFDDDDSITSTSTPSSPIMEDCESSKSVAASKAIPSDVCIFCFQNDQTNYLLGELKSLDEITAHKFCLYFSPGLSQNGEPNEGLWGFLSEDIRKELRRGSFLRCTFCSRKGAVVGCSIPECSVTFHLPCGLENNAFFHYHQKDGLYPSYCSKHRPKLTIPTFRHRALCTICQEYLKNSDRTNLLYTKCCQSYYHRKCLMNVAYHQGEFNLKCPNCNNKEEFISIMKNSGIYVPYREPTWELTGESRLEEIEFRCIATECKCTQGRNFNGDDEWELFSCDRCGSTAIHVSCAGLDEQNPEWFCDSCQTI</sequence>
<dbReference type="Gene3D" id="3.30.40.10">
    <property type="entry name" value="Zinc/RING finger domain, C3HC4 (zinc finger)"/>
    <property type="match status" value="3"/>
</dbReference>
<dbReference type="PROSITE" id="PS50089">
    <property type="entry name" value="ZF_RING_2"/>
    <property type="match status" value="1"/>
</dbReference>
<proteinExistence type="predicted"/>
<evidence type="ECO:0000259" key="7">
    <source>
        <dbReference type="PROSITE" id="PS51805"/>
    </source>
</evidence>
<gene>
    <name evidence="8" type="primary">SSS_475g</name>
    <name evidence="8" type="ORF">SSS_475</name>
</gene>
<name>A0A834VAY1_SARSC</name>
<evidence type="ECO:0000313" key="8">
    <source>
        <dbReference type="EMBL" id="KAF7490797.1"/>
    </source>
</evidence>
<dbReference type="InterPro" id="IPR013083">
    <property type="entry name" value="Znf_RING/FYVE/PHD"/>
</dbReference>
<dbReference type="Pfam" id="PF13771">
    <property type="entry name" value="zf-HC5HC2H"/>
    <property type="match status" value="1"/>
</dbReference>
<keyword evidence="10" id="KW-1185">Reference proteome</keyword>
<feature type="region of interest" description="Disordered" evidence="5">
    <location>
        <begin position="1"/>
        <end position="43"/>
    </location>
</feature>
<dbReference type="Pfam" id="PF26054">
    <property type="entry name" value="PHD_G2E3"/>
    <property type="match status" value="1"/>
</dbReference>
<reference evidence="8" key="2">
    <citation type="submission" date="2020-01" db="EMBL/GenBank/DDBJ databases">
        <authorList>
            <person name="Korhonen P.K.K."/>
            <person name="Guangxu M.G."/>
            <person name="Wang T.W."/>
            <person name="Stroehlein A.J.S."/>
            <person name="Young N.D."/>
            <person name="Ang C.-S.A."/>
            <person name="Fernando D.W.F."/>
            <person name="Lu H.L."/>
            <person name="Taylor S.T."/>
            <person name="Ehtesham M.E.M."/>
            <person name="Najaraj S.H.N."/>
            <person name="Harsha G.H.G."/>
            <person name="Madugundu A.M."/>
            <person name="Renuse S.R."/>
            <person name="Holt D.H."/>
            <person name="Pandey A.P."/>
            <person name="Papenfuss A.P."/>
            <person name="Gasser R.B.G."/>
            <person name="Fischer K.F."/>
        </authorList>
    </citation>
    <scope>NUCLEOTIDE SEQUENCE</scope>
    <source>
        <strain evidence="8">SSS_KF_BRIS2020</strain>
    </source>
</reference>
<dbReference type="EMBL" id="WVUK01000062">
    <property type="protein sequence ID" value="KAF7490797.1"/>
    <property type="molecule type" value="Genomic_DNA"/>
</dbReference>
<keyword evidence="2 4" id="KW-0863">Zinc-finger</keyword>
<dbReference type="SMART" id="SM00249">
    <property type="entry name" value="PHD"/>
    <property type="match status" value="3"/>
</dbReference>
<organism evidence="8">
    <name type="scientific">Sarcoptes scabiei</name>
    <name type="common">Itch mite</name>
    <name type="synonym">Acarus scabiei</name>
    <dbReference type="NCBI Taxonomy" id="52283"/>
    <lineage>
        <taxon>Eukaryota</taxon>
        <taxon>Metazoa</taxon>
        <taxon>Ecdysozoa</taxon>
        <taxon>Arthropoda</taxon>
        <taxon>Chelicerata</taxon>
        <taxon>Arachnida</taxon>
        <taxon>Acari</taxon>
        <taxon>Acariformes</taxon>
        <taxon>Sarcoptiformes</taxon>
        <taxon>Astigmata</taxon>
        <taxon>Psoroptidia</taxon>
        <taxon>Sarcoptoidea</taxon>
        <taxon>Sarcoptidae</taxon>
        <taxon>Sarcoptinae</taxon>
        <taxon>Sarcoptes</taxon>
    </lineage>
</organism>
<evidence type="ECO:0000256" key="2">
    <source>
        <dbReference type="ARBA" id="ARBA00022771"/>
    </source>
</evidence>
<dbReference type="SUPFAM" id="SSF57850">
    <property type="entry name" value="RING/U-box"/>
    <property type="match status" value="1"/>
</dbReference>
<dbReference type="InterPro" id="IPR001965">
    <property type="entry name" value="Znf_PHD"/>
</dbReference>
<feature type="compositionally biased region" description="Low complexity" evidence="5">
    <location>
        <begin position="1"/>
        <end position="12"/>
    </location>
</feature>
<dbReference type="OMA" id="CTHENSL"/>
<dbReference type="InterPro" id="IPR059102">
    <property type="entry name" value="PHD_PHF7/G2E3-like"/>
</dbReference>
<dbReference type="EnsemblMetazoa" id="SSS_475s_mrna">
    <property type="protein sequence ID" value="KAF7490797.1"/>
    <property type="gene ID" value="SSS_475"/>
</dbReference>
<dbReference type="GO" id="GO:0008270">
    <property type="term" value="F:zinc ion binding"/>
    <property type="evidence" value="ECO:0007669"/>
    <property type="project" value="UniProtKB-KW"/>
</dbReference>
<dbReference type="AlphaFoldDB" id="A0A834VAY1"/>
<protein>
    <submittedName>
        <fullName evidence="8">PHD finger protein 7</fullName>
    </submittedName>
</protein>
<dbReference type="InterPro" id="IPR011011">
    <property type="entry name" value="Znf_FYVE_PHD"/>
</dbReference>
<keyword evidence="1" id="KW-0479">Metal-binding</keyword>
<evidence type="ECO:0000256" key="1">
    <source>
        <dbReference type="ARBA" id="ARBA00022723"/>
    </source>
</evidence>
<dbReference type="Proteomes" id="UP000070412">
    <property type="component" value="Unassembled WGS sequence"/>
</dbReference>